<protein>
    <submittedName>
        <fullName evidence="4">NAD(P)-binding protein</fullName>
    </submittedName>
</protein>
<evidence type="ECO:0000313" key="5">
    <source>
        <dbReference type="Proteomes" id="UP000275078"/>
    </source>
</evidence>
<evidence type="ECO:0000256" key="1">
    <source>
        <dbReference type="ARBA" id="ARBA00006328"/>
    </source>
</evidence>
<dbReference type="PANTHER" id="PTHR42748:SF5">
    <property type="entry name" value="NITROGEN METABOLITE REPRESSION PROTEIN NMRA"/>
    <property type="match status" value="1"/>
</dbReference>
<dbReference type="InterPro" id="IPR036291">
    <property type="entry name" value="NAD(P)-bd_dom_sf"/>
</dbReference>
<dbReference type="SUPFAM" id="SSF51735">
    <property type="entry name" value="NAD(P)-binding Rossmann-fold domains"/>
    <property type="match status" value="1"/>
</dbReference>
<gene>
    <name evidence="4" type="ORF">BJ508DRAFT_319715</name>
</gene>
<dbReference type="Proteomes" id="UP000275078">
    <property type="component" value="Unassembled WGS sequence"/>
</dbReference>
<dbReference type="AlphaFoldDB" id="A0A3N4HJ20"/>
<evidence type="ECO:0000259" key="3">
    <source>
        <dbReference type="Pfam" id="PF05368"/>
    </source>
</evidence>
<dbReference type="GO" id="GO:0005634">
    <property type="term" value="C:nucleus"/>
    <property type="evidence" value="ECO:0007669"/>
    <property type="project" value="TreeGrafter"/>
</dbReference>
<dbReference type="PANTHER" id="PTHR42748">
    <property type="entry name" value="NITROGEN METABOLITE REPRESSION PROTEIN NMRA FAMILY MEMBER"/>
    <property type="match status" value="1"/>
</dbReference>
<dbReference type="EMBL" id="ML119824">
    <property type="protein sequence ID" value="RPA73347.1"/>
    <property type="molecule type" value="Genomic_DNA"/>
</dbReference>
<evidence type="ECO:0000256" key="2">
    <source>
        <dbReference type="ARBA" id="ARBA00022857"/>
    </source>
</evidence>
<organism evidence="4 5">
    <name type="scientific">Ascobolus immersus RN42</name>
    <dbReference type="NCBI Taxonomy" id="1160509"/>
    <lineage>
        <taxon>Eukaryota</taxon>
        <taxon>Fungi</taxon>
        <taxon>Dikarya</taxon>
        <taxon>Ascomycota</taxon>
        <taxon>Pezizomycotina</taxon>
        <taxon>Pezizomycetes</taxon>
        <taxon>Pezizales</taxon>
        <taxon>Ascobolaceae</taxon>
        <taxon>Ascobolus</taxon>
    </lineage>
</organism>
<dbReference type="OrthoDB" id="5356836at2759"/>
<proteinExistence type="inferred from homology"/>
<dbReference type="STRING" id="1160509.A0A3N4HJ20"/>
<sequence length="321" mass="36104">MTCWGMESNQSWPHSSQPLLPPSIDPYLYFVARVPKLRNRENNPVLFDELASLPNVELLEGPLTDHSVIADLFRGADIAFINTTSWGDEVAIGKALADAAKKERVKHFIFSSATDHSLHPPPGRLPGLPYWRTKAEVERYVRQIGLPATFVYLGCYFENFSAWDIPLWGIVWKENEAGVEELTWRAPFAEGERLPFLDVDHDLGPSVVQIMKDGVGKWGGASIPLAFELLTPLEFVQRFSAGLGVKVRYEYSPVVEVKYKIPSGYREQLEGIVRIFGREGGGEEYFPPGVGGVETARSIWEGWRGVEEFAREVWIPTEGRP</sequence>
<comment type="similarity">
    <text evidence="1">Belongs to the NmrA-type oxidoreductase family.</text>
</comment>
<reference evidence="4 5" key="1">
    <citation type="journal article" date="2018" name="Nat. Ecol. Evol.">
        <title>Pezizomycetes genomes reveal the molecular basis of ectomycorrhizal truffle lifestyle.</title>
        <authorList>
            <person name="Murat C."/>
            <person name="Payen T."/>
            <person name="Noel B."/>
            <person name="Kuo A."/>
            <person name="Morin E."/>
            <person name="Chen J."/>
            <person name="Kohler A."/>
            <person name="Krizsan K."/>
            <person name="Balestrini R."/>
            <person name="Da Silva C."/>
            <person name="Montanini B."/>
            <person name="Hainaut M."/>
            <person name="Levati E."/>
            <person name="Barry K.W."/>
            <person name="Belfiori B."/>
            <person name="Cichocki N."/>
            <person name="Clum A."/>
            <person name="Dockter R.B."/>
            <person name="Fauchery L."/>
            <person name="Guy J."/>
            <person name="Iotti M."/>
            <person name="Le Tacon F."/>
            <person name="Lindquist E.A."/>
            <person name="Lipzen A."/>
            <person name="Malagnac F."/>
            <person name="Mello A."/>
            <person name="Molinier V."/>
            <person name="Miyauchi S."/>
            <person name="Poulain J."/>
            <person name="Riccioni C."/>
            <person name="Rubini A."/>
            <person name="Sitrit Y."/>
            <person name="Splivallo R."/>
            <person name="Traeger S."/>
            <person name="Wang M."/>
            <person name="Zifcakova L."/>
            <person name="Wipf D."/>
            <person name="Zambonelli A."/>
            <person name="Paolocci F."/>
            <person name="Nowrousian M."/>
            <person name="Ottonello S."/>
            <person name="Baldrian P."/>
            <person name="Spatafora J.W."/>
            <person name="Henrissat B."/>
            <person name="Nagy L.G."/>
            <person name="Aury J.M."/>
            <person name="Wincker P."/>
            <person name="Grigoriev I.V."/>
            <person name="Bonfante P."/>
            <person name="Martin F.M."/>
        </authorList>
    </citation>
    <scope>NUCLEOTIDE SEQUENCE [LARGE SCALE GENOMIC DNA]</scope>
    <source>
        <strain evidence="4 5">RN42</strain>
    </source>
</reference>
<dbReference type="Gene3D" id="3.40.50.720">
    <property type="entry name" value="NAD(P)-binding Rossmann-like Domain"/>
    <property type="match status" value="1"/>
</dbReference>
<evidence type="ECO:0000313" key="4">
    <source>
        <dbReference type="EMBL" id="RPA73347.1"/>
    </source>
</evidence>
<dbReference type="InterPro" id="IPR051164">
    <property type="entry name" value="NmrA-like_oxidored"/>
</dbReference>
<name>A0A3N4HJ20_ASCIM</name>
<keyword evidence="5" id="KW-1185">Reference proteome</keyword>
<dbReference type="Pfam" id="PF05368">
    <property type="entry name" value="NmrA"/>
    <property type="match status" value="1"/>
</dbReference>
<feature type="domain" description="NmrA-like" evidence="3">
    <location>
        <begin position="53"/>
        <end position="310"/>
    </location>
</feature>
<keyword evidence="2" id="KW-0521">NADP</keyword>
<dbReference type="Gene3D" id="3.90.25.10">
    <property type="entry name" value="UDP-galactose 4-epimerase, domain 1"/>
    <property type="match status" value="1"/>
</dbReference>
<dbReference type="InterPro" id="IPR008030">
    <property type="entry name" value="NmrA-like"/>
</dbReference>
<accession>A0A3N4HJ20</accession>